<evidence type="ECO:0000256" key="2">
    <source>
        <dbReference type="ARBA" id="ARBA00022448"/>
    </source>
</evidence>
<evidence type="ECO:0000256" key="9">
    <source>
        <dbReference type="ARBA" id="ARBA00023286"/>
    </source>
</evidence>
<evidence type="ECO:0000256" key="3">
    <source>
        <dbReference type="ARBA" id="ARBA00022692"/>
    </source>
</evidence>
<evidence type="ECO:0000256" key="1">
    <source>
        <dbReference type="ARBA" id="ARBA00004141"/>
    </source>
</evidence>
<dbReference type="SMART" id="SM00918">
    <property type="entry name" value="Lig_chan-Glu_bd"/>
    <property type="match status" value="1"/>
</dbReference>
<keyword evidence="4" id="KW-1133">Transmembrane helix</keyword>
<keyword evidence="2" id="KW-0813">Transport</keyword>
<dbReference type="GO" id="GO:0015276">
    <property type="term" value="F:ligand-gated monoatomic ion channel activity"/>
    <property type="evidence" value="ECO:0007669"/>
    <property type="project" value="InterPro"/>
</dbReference>
<dbReference type="SUPFAM" id="SSF53850">
    <property type="entry name" value="Periplasmic binding protein-like II"/>
    <property type="match status" value="1"/>
</dbReference>
<organism evidence="12 13">
    <name type="scientific">Trichonephila clavata</name>
    <name type="common">Joro spider</name>
    <name type="synonym">Nephila clavata</name>
    <dbReference type="NCBI Taxonomy" id="2740835"/>
    <lineage>
        <taxon>Eukaryota</taxon>
        <taxon>Metazoa</taxon>
        <taxon>Ecdysozoa</taxon>
        <taxon>Arthropoda</taxon>
        <taxon>Chelicerata</taxon>
        <taxon>Arachnida</taxon>
        <taxon>Araneae</taxon>
        <taxon>Araneomorphae</taxon>
        <taxon>Entelegynae</taxon>
        <taxon>Araneoidea</taxon>
        <taxon>Nephilidae</taxon>
        <taxon>Trichonephila</taxon>
    </lineage>
</organism>
<keyword evidence="3" id="KW-0812">Transmembrane</keyword>
<dbReference type="Pfam" id="PF10613">
    <property type="entry name" value="Lig_chan-Glu_bd"/>
    <property type="match status" value="1"/>
</dbReference>
<evidence type="ECO:0000256" key="5">
    <source>
        <dbReference type="ARBA" id="ARBA00023065"/>
    </source>
</evidence>
<dbReference type="GO" id="GO:0016020">
    <property type="term" value="C:membrane"/>
    <property type="evidence" value="ECO:0007669"/>
    <property type="project" value="UniProtKB-SubCell"/>
</dbReference>
<evidence type="ECO:0000256" key="4">
    <source>
        <dbReference type="ARBA" id="ARBA00022989"/>
    </source>
</evidence>
<name>A0A8X6LNL2_TRICU</name>
<protein>
    <submittedName>
        <fullName evidence="12">Glutamate receptor ionotropic, delta-2</fullName>
    </submittedName>
</protein>
<keyword evidence="9" id="KW-1071">Ligand-gated ion channel</keyword>
<keyword evidence="7 12" id="KW-0675">Receptor</keyword>
<evidence type="ECO:0000256" key="8">
    <source>
        <dbReference type="ARBA" id="ARBA00023180"/>
    </source>
</evidence>
<accession>A0A8X6LNL2</accession>
<dbReference type="InterPro" id="IPR019594">
    <property type="entry name" value="Glu/Gly-bd"/>
</dbReference>
<evidence type="ECO:0000313" key="13">
    <source>
        <dbReference type="Proteomes" id="UP000887116"/>
    </source>
</evidence>
<feature type="domain" description="Ionotropic glutamate receptor L-glutamate and glycine-binding" evidence="11">
    <location>
        <begin position="17"/>
        <end position="76"/>
    </location>
</feature>
<evidence type="ECO:0000313" key="12">
    <source>
        <dbReference type="EMBL" id="GFR14094.1"/>
    </source>
</evidence>
<gene>
    <name evidence="12" type="primary">grid2_0</name>
    <name evidence="12" type="ORF">TNCT_9241</name>
</gene>
<keyword evidence="13" id="KW-1185">Reference proteome</keyword>
<keyword evidence="5" id="KW-0406">Ion transport</keyword>
<proteinExistence type="predicted"/>
<keyword evidence="10" id="KW-0407">Ion channel</keyword>
<evidence type="ECO:0000256" key="7">
    <source>
        <dbReference type="ARBA" id="ARBA00023170"/>
    </source>
</evidence>
<reference evidence="12" key="1">
    <citation type="submission" date="2020-07" db="EMBL/GenBank/DDBJ databases">
        <title>Multicomponent nature underlies the extraordinary mechanical properties of spider dragline silk.</title>
        <authorList>
            <person name="Kono N."/>
            <person name="Nakamura H."/>
            <person name="Mori M."/>
            <person name="Yoshida Y."/>
            <person name="Ohtoshi R."/>
            <person name="Malay A.D."/>
            <person name="Moran D.A.P."/>
            <person name="Tomita M."/>
            <person name="Numata K."/>
            <person name="Arakawa K."/>
        </authorList>
    </citation>
    <scope>NUCLEOTIDE SEQUENCE</scope>
</reference>
<dbReference type="OrthoDB" id="6434995at2759"/>
<comment type="caution">
    <text evidence="12">The sequence shown here is derived from an EMBL/GenBank/DDBJ whole genome shotgun (WGS) entry which is preliminary data.</text>
</comment>
<dbReference type="Proteomes" id="UP000887116">
    <property type="component" value="Unassembled WGS sequence"/>
</dbReference>
<evidence type="ECO:0000259" key="11">
    <source>
        <dbReference type="SMART" id="SM00918"/>
    </source>
</evidence>
<sequence length="116" mass="13053">MNFSKWIIAVLNISKVFQVNTKENGKTRISGIEGCFADAIFTKMNIKYEIVVPLDNKFGREITVGNWTGIVGIVQRGEADLAICIGINENRFQVVDFSFPYSSSRLTFAVLKPSEW</sequence>
<dbReference type="EMBL" id="BMAO01017210">
    <property type="protein sequence ID" value="GFR14094.1"/>
    <property type="molecule type" value="Genomic_DNA"/>
</dbReference>
<dbReference type="AlphaFoldDB" id="A0A8X6LNL2"/>
<comment type="subcellular location">
    <subcellularLocation>
        <location evidence="1">Membrane</location>
        <topology evidence="1">Multi-pass membrane protein</topology>
    </subcellularLocation>
</comment>
<evidence type="ECO:0000256" key="10">
    <source>
        <dbReference type="ARBA" id="ARBA00023303"/>
    </source>
</evidence>
<evidence type="ECO:0000256" key="6">
    <source>
        <dbReference type="ARBA" id="ARBA00023136"/>
    </source>
</evidence>
<dbReference type="Gene3D" id="3.40.190.10">
    <property type="entry name" value="Periplasmic binding protein-like II"/>
    <property type="match status" value="1"/>
</dbReference>
<keyword evidence="6" id="KW-0472">Membrane</keyword>
<keyword evidence="8" id="KW-0325">Glycoprotein</keyword>